<dbReference type="RefSeq" id="WP_377514466.1">
    <property type="nucleotide sequence ID" value="NZ_JBHSQS010000015.1"/>
</dbReference>
<accession>A0ABW1H9G1</accession>
<evidence type="ECO:0000313" key="3">
    <source>
        <dbReference type="Proteomes" id="UP001596226"/>
    </source>
</evidence>
<evidence type="ECO:0000313" key="2">
    <source>
        <dbReference type="EMBL" id="MFC5926254.1"/>
    </source>
</evidence>
<organism evidence="2 3">
    <name type="scientific">Micromonospora vulcania</name>
    <dbReference type="NCBI Taxonomy" id="1441873"/>
    <lineage>
        <taxon>Bacteria</taxon>
        <taxon>Bacillati</taxon>
        <taxon>Actinomycetota</taxon>
        <taxon>Actinomycetes</taxon>
        <taxon>Micromonosporales</taxon>
        <taxon>Micromonosporaceae</taxon>
        <taxon>Micromonospora</taxon>
    </lineage>
</organism>
<feature type="region of interest" description="Disordered" evidence="1">
    <location>
        <begin position="293"/>
        <end position="313"/>
    </location>
</feature>
<comment type="caution">
    <text evidence="2">The sequence shown here is derived from an EMBL/GenBank/DDBJ whole genome shotgun (WGS) entry which is preliminary data.</text>
</comment>
<evidence type="ECO:0000256" key="1">
    <source>
        <dbReference type="SAM" id="MobiDB-lite"/>
    </source>
</evidence>
<name>A0ABW1H9G1_9ACTN</name>
<proteinExistence type="predicted"/>
<dbReference type="EMBL" id="JBHSQS010000015">
    <property type="protein sequence ID" value="MFC5926254.1"/>
    <property type="molecule type" value="Genomic_DNA"/>
</dbReference>
<protein>
    <submittedName>
        <fullName evidence="2">Uncharacterized protein</fullName>
    </submittedName>
</protein>
<reference evidence="3" key="1">
    <citation type="journal article" date="2019" name="Int. J. Syst. Evol. Microbiol.">
        <title>The Global Catalogue of Microorganisms (GCM) 10K type strain sequencing project: providing services to taxonomists for standard genome sequencing and annotation.</title>
        <authorList>
            <consortium name="The Broad Institute Genomics Platform"/>
            <consortium name="The Broad Institute Genome Sequencing Center for Infectious Disease"/>
            <person name="Wu L."/>
            <person name="Ma J."/>
        </authorList>
    </citation>
    <scope>NUCLEOTIDE SEQUENCE [LARGE SCALE GENOMIC DNA]</scope>
    <source>
        <strain evidence="3">CGMCC 4.7144</strain>
    </source>
</reference>
<gene>
    <name evidence="2" type="ORF">ACFQGL_23240</name>
</gene>
<dbReference type="Proteomes" id="UP001596226">
    <property type="component" value="Unassembled WGS sequence"/>
</dbReference>
<sequence>MTRLPAGAASLSVPERLVLMGQLQRMTPQARALLGGDGVATAFLRDPEQLMDRSGVCLRSGFLQHAFEAARRDVPSLSPEGFLASASDGSLLAGIVEALLGEASATLLRTSDPARYVDALRRAYADFRVVATPFDGGVSYGSYRYHEGFHVELPDELNVLPMNAPVGPGLRYPAYGPVVTSRGHRSIGMVLASRVWGREIPLTARGPELFRELNVRSYDEVHAWDYDPDLQMSEVQIAHMISSGDAPIYRFSFDKGPPSARTVEQARWELAARLQDERILTADTDELQRLWDHHGRSTSTPTGDPQDLGSRYGRDPYYRLSRDELFETAMALPSARNVAIRVYEWEHARPQRFIREMQRWVRQLRRNLDEEAWSSRLSMLTGASEPGNLQLLSPPEHAMTDLYAGRMMGGVTRLDRRGNRLVPSVAEEAAYDYAARAQDFTFGSGATAQPFLRTDIDRAAEPVVAFDQRTLAELMAALHEDDWQRALASTADTTDAWNRLVQRLNSQVDGYGMPTALRLPQL</sequence>
<keyword evidence="3" id="KW-1185">Reference proteome</keyword>